<dbReference type="RefSeq" id="WP_129067575.1">
    <property type="nucleotide sequence ID" value="NZ_RDFA01000001.1"/>
</dbReference>
<dbReference type="EMBL" id="RDFA01000001">
    <property type="protein sequence ID" value="RXK51714.1"/>
    <property type="molecule type" value="Genomic_DNA"/>
</dbReference>
<evidence type="ECO:0000256" key="3">
    <source>
        <dbReference type="ARBA" id="ARBA00023172"/>
    </source>
</evidence>
<evidence type="ECO:0000256" key="4">
    <source>
        <dbReference type="PROSITE-ProRule" id="PRU01248"/>
    </source>
</evidence>
<gene>
    <name evidence="7" type="ORF">EAF64_03525</name>
</gene>
<reference evidence="7 8" key="1">
    <citation type="submission" date="2019-01" db="EMBL/GenBank/DDBJ databases">
        <title>Halorientalis sp. F13-25 a new haloarchaeum isolated from hypersaline water.</title>
        <authorList>
            <person name="Ana D.-V."/>
            <person name="Cristina S.-P."/>
            <person name="Antonio V."/>
        </authorList>
    </citation>
    <scope>NUCLEOTIDE SEQUENCE [LARGE SCALE GENOMIC DNA]</scope>
    <source>
        <strain evidence="7 8">F13-25</strain>
    </source>
</reference>
<evidence type="ECO:0000259" key="5">
    <source>
        <dbReference type="PROSITE" id="PS51898"/>
    </source>
</evidence>
<proteinExistence type="predicted"/>
<dbReference type="PANTHER" id="PTHR30349">
    <property type="entry name" value="PHAGE INTEGRASE-RELATED"/>
    <property type="match status" value="1"/>
</dbReference>
<dbReference type="Gene3D" id="1.10.150.130">
    <property type="match status" value="1"/>
</dbReference>
<keyword evidence="8" id="KW-1185">Reference proteome</keyword>
<dbReference type="SUPFAM" id="SSF56349">
    <property type="entry name" value="DNA breaking-rejoining enzymes"/>
    <property type="match status" value="1"/>
</dbReference>
<dbReference type="InterPro" id="IPR002104">
    <property type="entry name" value="Integrase_catalytic"/>
</dbReference>
<dbReference type="PROSITE" id="PS51898">
    <property type="entry name" value="TYR_RECOMBINASE"/>
    <property type="match status" value="1"/>
</dbReference>
<evidence type="ECO:0000313" key="8">
    <source>
        <dbReference type="Proteomes" id="UP000289691"/>
    </source>
</evidence>
<dbReference type="InterPro" id="IPR004107">
    <property type="entry name" value="Integrase_SAM-like_N"/>
</dbReference>
<keyword evidence="1" id="KW-0229">DNA integration</keyword>
<dbReference type="GO" id="GO:0015074">
    <property type="term" value="P:DNA integration"/>
    <property type="evidence" value="ECO:0007669"/>
    <property type="project" value="UniProtKB-KW"/>
</dbReference>
<keyword evidence="3" id="KW-0233">DNA recombination</keyword>
<sequence>MADDWYETVYENEHDVVNEFIRKKQSTGCSHRTLNSYSRTLKKFFHEQFPDLSPSEVTVRHVEDYVVTLDQRGLSQNTKRRYLESLSAFYDWTMKRPRFEEITGNPAAVVLEDIPKKIRKRPDCATWENGAKIIRNMTDPRNKTVAVLLAKTGCRVSEALEVKMDDLMLDEGFIRLRKRKGGKQTVVPVDEETIQAIERFKFTRPSHGDSDYLFLSIRGNRVSKTQVQRAVKQAAVQADVMERGEDRFHKKFTPHTYRTVFTTLMRNQGMKQHVLRYIRGDAASETMDIYTRVDREDAREEYLSCVKILGL</sequence>
<dbReference type="Pfam" id="PF00589">
    <property type="entry name" value="Phage_integrase"/>
    <property type="match status" value="1"/>
</dbReference>
<dbReference type="Proteomes" id="UP000289691">
    <property type="component" value="Unassembled WGS sequence"/>
</dbReference>
<evidence type="ECO:0000256" key="2">
    <source>
        <dbReference type="ARBA" id="ARBA00023125"/>
    </source>
</evidence>
<feature type="domain" description="Tyr recombinase" evidence="5">
    <location>
        <begin position="120"/>
        <end position="303"/>
    </location>
</feature>
<dbReference type="GO" id="GO:0003677">
    <property type="term" value="F:DNA binding"/>
    <property type="evidence" value="ECO:0007669"/>
    <property type="project" value="UniProtKB-UniRule"/>
</dbReference>
<dbReference type="Gene3D" id="1.10.443.10">
    <property type="entry name" value="Intergrase catalytic core"/>
    <property type="match status" value="1"/>
</dbReference>
<dbReference type="OrthoDB" id="142231at2157"/>
<protein>
    <submittedName>
        <fullName evidence="7">Integrase</fullName>
    </submittedName>
</protein>
<evidence type="ECO:0000259" key="6">
    <source>
        <dbReference type="PROSITE" id="PS51900"/>
    </source>
</evidence>
<dbReference type="PROSITE" id="PS51900">
    <property type="entry name" value="CB"/>
    <property type="match status" value="1"/>
</dbReference>
<dbReference type="InterPro" id="IPR050090">
    <property type="entry name" value="Tyrosine_recombinase_XerCD"/>
</dbReference>
<dbReference type="InterPro" id="IPR011010">
    <property type="entry name" value="DNA_brk_join_enz"/>
</dbReference>
<accession>A0A498L4Z3</accession>
<dbReference type="PANTHER" id="PTHR30349:SF92">
    <property type="entry name" value="SITE-SPECIFIC RECOMBINASE"/>
    <property type="match status" value="1"/>
</dbReference>
<name>A0A498L4Z3_9EURY</name>
<dbReference type="AlphaFoldDB" id="A0A498L4Z3"/>
<evidence type="ECO:0000313" key="7">
    <source>
        <dbReference type="EMBL" id="RXK51714.1"/>
    </source>
</evidence>
<feature type="domain" description="Core-binding (CB)" evidence="6">
    <location>
        <begin position="11"/>
        <end position="94"/>
    </location>
</feature>
<comment type="caution">
    <text evidence="7">The sequence shown here is derived from an EMBL/GenBank/DDBJ whole genome shotgun (WGS) entry which is preliminary data.</text>
</comment>
<dbReference type="InterPro" id="IPR013762">
    <property type="entry name" value="Integrase-like_cat_sf"/>
</dbReference>
<dbReference type="GO" id="GO:0006310">
    <property type="term" value="P:DNA recombination"/>
    <property type="evidence" value="ECO:0007669"/>
    <property type="project" value="UniProtKB-KW"/>
</dbReference>
<evidence type="ECO:0000256" key="1">
    <source>
        <dbReference type="ARBA" id="ARBA00022908"/>
    </source>
</evidence>
<dbReference type="Pfam" id="PF13495">
    <property type="entry name" value="Phage_int_SAM_4"/>
    <property type="match status" value="1"/>
</dbReference>
<dbReference type="InterPro" id="IPR044068">
    <property type="entry name" value="CB"/>
</dbReference>
<keyword evidence="2 4" id="KW-0238">DNA-binding</keyword>
<dbReference type="InterPro" id="IPR010998">
    <property type="entry name" value="Integrase_recombinase_N"/>
</dbReference>
<organism evidence="7 8">
    <name type="scientific">Halorientalis pallida</name>
    <dbReference type="NCBI Taxonomy" id="2479928"/>
    <lineage>
        <taxon>Archaea</taxon>
        <taxon>Methanobacteriati</taxon>
        <taxon>Methanobacteriota</taxon>
        <taxon>Stenosarchaea group</taxon>
        <taxon>Halobacteria</taxon>
        <taxon>Halobacteriales</taxon>
        <taxon>Haloarculaceae</taxon>
        <taxon>Halorientalis</taxon>
    </lineage>
</organism>